<dbReference type="AlphaFoldDB" id="A0A6G6J8M8"/>
<name>A0A6G6J8M8_PSENT</name>
<reference evidence="1 2" key="1">
    <citation type="submission" date="2020-02" db="EMBL/GenBank/DDBJ databases">
        <title>Integrative conjugative elements (ICEs) and plasmids drive adaptation of Pseudomonas nitroreducens strain HBP1 to wastewater environment.</title>
        <authorList>
            <person name="Sentchilo V."/>
            <person name="Carraro N."/>
            <person name="Bertelli C."/>
            <person name="van der Meer J.R."/>
        </authorList>
    </citation>
    <scope>NUCLEOTIDE SEQUENCE [LARGE SCALE GENOMIC DNA]</scope>
    <source>
        <strain evidence="1 2">HBP1</strain>
        <plasmid evidence="2">ppnihbp1_1</plasmid>
    </source>
</reference>
<evidence type="ECO:0000313" key="1">
    <source>
        <dbReference type="EMBL" id="QIE91557.1"/>
    </source>
</evidence>
<gene>
    <name evidence="1" type="ORF">G5B91_35080</name>
</gene>
<proteinExistence type="predicted"/>
<keyword evidence="1" id="KW-0614">Plasmid</keyword>
<accession>A0A6G6J8M8</accession>
<sequence length="108" mass="11500">MIGVLSDAMAAVVAHDNANSKRIRGWVADRVEGMPALVSLVYQDSGEVLGEVVWMDSTGVADLELVVCYLNNRIGVGAQTIDALKNLYCSGRPIDVTGVATRPALTMH</sequence>
<organism evidence="1 2">
    <name type="scientific">Pseudomonas nitroreducens</name>
    <dbReference type="NCBI Taxonomy" id="46680"/>
    <lineage>
        <taxon>Bacteria</taxon>
        <taxon>Pseudomonadati</taxon>
        <taxon>Pseudomonadota</taxon>
        <taxon>Gammaproteobacteria</taxon>
        <taxon>Pseudomonadales</taxon>
        <taxon>Pseudomonadaceae</taxon>
        <taxon>Pseudomonas</taxon>
    </lineage>
</organism>
<dbReference type="RefSeq" id="WP_024764884.1">
    <property type="nucleotide sequence ID" value="NZ_CP049142.1"/>
</dbReference>
<dbReference type="Proteomes" id="UP000501063">
    <property type="component" value="Plasmid pPniHBP1_1"/>
</dbReference>
<protein>
    <submittedName>
        <fullName evidence="1">Uncharacterized protein</fullName>
    </submittedName>
</protein>
<dbReference type="EMBL" id="CP049142">
    <property type="protein sequence ID" value="QIE91557.1"/>
    <property type="molecule type" value="Genomic_DNA"/>
</dbReference>
<dbReference type="KEGG" id="pnt:G5B91_35080"/>
<geneLocation type="plasmid" evidence="2">
    <name>ppnihbp1_1</name>
</geneLocation>
<evidence type="ECO:0000313" key="2">
    <source>
        <dbReference type="Proteomes" id="UP000501063"/>
    </source>
</evidence>